<name>A0ABR7MW04_9FIRM</name>
<accession>A0ABR7MW04</accession>
<dbReference type="InterPro" id="IPR008969">
    <property type="entry name" value="CarboxyPept-like_regulatory"/>
</dbReference>
<sequence>MPSLQITQDLPDRGLFRANITSRLGARPIENATVRISNINDPNIVIDEITTDQNGQTDSIELAAPPVEYSLEPNDTQPYSVYNIQVSAPGYETQNFSGAEILSGQTALQDVQMLPLERTESDTAQLYVIPPHTLYGDYPPKIPEDEIKDVTQTGEIVLSRVVIPSAV</sequence>
<evidence type="ECO:0000313" key="1">
    <source>
        <dbReference type="EMBL" id="MBC8557981.1"/>
    </source>
</evidence>
<dbReference type="Gene3D" id="2.60.40.1120">
    <property type="entry name" value="Carboxypeptidase-like, regulatory domain"/>
    <property type="match status" value="1"/>
</dbReference>
<reference evidence="1 2" key="1">
    <citation type="submission" date="2020-08" db="EMBL/GenBank/DDBJ databases">
        <title>Genome public.</title>
        <authorList>
            <person name="Liu C."/>
            <person name="Sun Q."/>
        </authorList>
    </citation>
    <scope>NUCLEOTIDE SEQUENCE [LARGE SCALE GENOMIC DNA]</scope>
    <source>
        <strain evidence="1 2">BX3</strain>
    </source>
</reference>
<dbReference type="Proteomes" id="UP000637513">
    <property type="component" value="Unassembled WGS sequence"/>
</dbReference>
<comment type="caution">
    <text evidence="1">The sequence shown here is derived from an EMBL/GenBank/DDBJ whole genome shotgun (WGS) entry which is preliminary data.</text>
</comment>
<organism evidence="1 2">
    <name type="scientific">Jutongia hominis</name>
    <dbReference type="NCBI Taxonomy" id="2763664"/>
    <lineage>
        <taxon>Bacteria</taxon>
        <taxon>Bacillati</taxon>
        <taxon>Bacillota</taxon>
        <taxon>Clostridia</taxon>
        <taxon>Lachnospirales</taxon>
        <taxon>Lachnospiraceae</taxon>
        <taxon>Jutongia</taxon>
    </lineage>
</organism>
<evidence type="ECO:0000313" key="2">
    <source>
        <dbReference type="Proteomes" id="UP000637513"/>
    </source>
</evidence>
<dbReference type="EMBL" id="JACRSW010000032">
    <property type="protein sequence ID" value="MBC8557981.1"/>
    <property type="molecule type" value="Genomic_DNA"/>
</dbReference>
<proteinExistence type="predicted"/>
<keyword evidence="2" id="KW-1185">Reference proteome</keyword>
<gene>
    <name evidence="1" type="ORF">H8700_09710</name>
</gene>
<dbReference type="SUPFAM" id="SSF49464">
    <property type="entry name" value="Carboxypeptidase regulatory domain-like"/>
    <property type="match status" value="1"/>
</dbReference>
<dbReference type="RefSeq" id="WP_249305417.1">
    <property type="nucleotide sequence ID" value="NZ_JACRSW010000032.1"/>
</dbReference>
<protein>
    <submittedName>
        <fullName evidence="1">Carboxypeptidase regulatory-like domain-containing protein</fullName>
    </submittedName>
</protein>